<dbReference type="AlphaFoldDB" id="A0A369J8F5"/>
<feature type="transmembrane region" description="Helical" evidence="1">
    <location>
        <begin position="197"/>
        <end position="219"/>
    </location>
</feature>
<feature type="transmembrane region" description="Helical" evidence="1">
    <location>
        <begin position="80"/>
        <end position="104"/>
    </location>
</feature>
<dbReference type="PANTHER" id="PTHR40465:SF1">
    <property type="entry name" value="DUF6534 DOMAIN-CONTAINING PROTEIN"/>
    <property type="match status" value="1"/>
</dbReference>
<keyword evidence="4" id="KW-1185">Reference proteome</keyword>
<comment type="caution">
    <text evidence="3">The sequence shown here is derived from an EMBL/GenBank/DDBJ whole genome shotgun (WGS) entry which is preliminary data.</text>
</comment>
<dbReference type="Pfam" id="PF20152">
    <property type="entry name" value="DUF6534"/>
    <property type="match status" value="1"/>
</dbReference>
<organism evidence="3 4">
    <name type="scientific">Hypsizygus marmoreus</name>
    <name type="common">White beech mushroom</name>
    <name type="synonym">Agaricus marmoreus</name>
    <dbReference type="NCBI Taxonomy" id="39966"/>
    <lineage>
        <taxon>Eukaryota</taxon>
        <taxon>Fungi</taxon>
        <taxon>Dikarya</taxon>
        <taxon>Basidiomycota</taxon>
        <taxon>Agaricomycotina</taxon>
        <taxon>Agaricomycetes</taxon>
        <taxon>Agaricomycetidae</taxon>
        <taxon>Agaricales</taxon>
        <taxon>Tricholomatineae</taxon>
        <taxon>Lyophyllaceae</taxon>
        <taxon>Hypsizygus</taxon>
    </lineage>
</organism>
<accession>A0A369J8F5</accession>
<reference evidence="3" key="1">
    <citation type="submission" date="2018-04" db="EMBL/GenBank/DDBJ databases">
        <title>Whole genome sequencing of Hypsizygus marmoreus.</title>
        <authorList>
            <person name="Choi I.-G."/>
            <person name="Min B."/>
            <person name="Kim J.-G."/>
            <person name="Kim S."/>
            <person name="Oh Y.-L."/>
            <person name="Kong W.-S."/>
            <person name="Park H."/>
            <person name="Jeong J."/>
            <person name="Song E.-S."/>
        </authorList>
    </citation>
    <scope>NUCLEOTIDE SEQUENCE [LARGE SCALE GENOMIC DNA]</scope>
    <source>
        <strain evidence="3">51987-8</strain>
    </source>
</reference>
<dbReference type="InterPro" id="IPR045339">
    <property type="entry name" value="DUF6534"/>
</dbReference>
<protein>
    <recommendedName>
        <fullName evidence="2">DUF6534 domain-containing protein</fullName>
    </recommendedName>
</protein>
<proteinExistence type="predicted"/>
<sequence length="334" mass="37582">MPSIQLLFGPMLIGAFMNAILYGVMVVQMFMYHQTYKRDPTWMRFFILFLFVLETLNTGFDIAMMYEPLVAKFGTTDATTFFPMFLAADPLLTVIISTPIQIFIAWRIKIISRATWLAVGICILAIISLGGGIWLTVTVVHVRRYTRKPELHWPALMWLLASAIADVTITVSLSMHLRRRKTGFSGTDDAIDRIIRLTIQTGFVTAVFAILDVVCFLALPHTTINFVWDFALSKLYTNALMSTLNARSGWGNLINGASGRNNLVYVDDSQLPQFQADSTTRFRTAQTLSSMGVYELETTSPSVTKRPDIENGISITKEVNTVRDPPDARYRSTH</sequence>
<dbReference type="PANTHER" id="PTHR40465">
    <property type="entry name" value="CHROMOSOME 1, WHOLE GENOME SHOTGUN SEQUENCE"/>
    <property type="match status" value="1"/>
</dbReference>
<feature type="transmembrane region" description="Helical" evidence="1">
    <location>
        <begin position="155"/>
        <end position="177"/>
    </location>
</feature>
<evidence type="ECO:0000313" key="3">
    <source>
        <dbReference type="EMBL" id="RDB17460.1"/>
    </source>
</evidence>
<dbReference type="InParanoid" id="A0A369J8F5"/>
<evidence type="ECO:0000259" key="2">
    <source>
        <dbReference type="Pfam" id="PF20152"/>
    </source>
</evidence>
<feature type="transmembrane region" description="Helical" evidence="1">
    <location>
        <begin position="6"/>
        <end position="30"/>
    </location>
</feature>
<dbReference type="Proteomes" id="UP000076154">
    <property type="component" value="Unassembled WGS sequence"/>
</dbReference>
<keyword evidence="1" id="KW-0812">Transmembrane</keyword>
<gene>
    <name evidence="3" type="ORF">Hypma_001627</name>
</gene>
<feature type="domain" description="DUF6534" evidence="2">
    <location>
        <begin position="162"/>
        <end position="248"/>
    </location>
</feature>
<keyword evidence="1" id="KW-1133">Transmembrane helix</keyword>
<dbReference type="OrthoDB" id="3265526at2759"/>
<dbReference type="EMBL" id="LUEZ02000112">
    <property type="protein sequence ID" value="RDB17460.1"/>
    <property type="molecule type" value="Genomic_DNA"/>
</dbReference>
<name>A0A369J8F5_HYPMA</name>
<feature type="transmembrane region" description="Helical" evidence="1">
    <location>
        <begin position="42"/>
        <end position="60"/>
    </location>
</feature>
<evidence type="ECO:0000313" key="4">
    <source>
        <dbReference type="Proteomes" id="UP000076154"/>
    </source>
</evidence>
<evidence type="ECO:0000256" key="1">
    <source>
        <dbReference type="SAM" id="Phobius"/>
    </source>
</evidence>
<feature type="transmembrane region" description="Helical" evidence="1">
    <location>
        <begin position="116"/>
        <end position="135"/>
    </location>
</feature>
<keyword evidence="1" id="KW-0472">Membrane</keyword>
<dbReference type="STRING" id="39966.A0A369J8F5"/>